<gene>
    <name evidence="8" type="ORF">ANE_LOCUS27836</name>
</gene>
<evidence type="ECO:0000259" key="7">
    <source>
        <dbReference type="SMART" id="SM00249"/>
    </source>
</evidence>
<dbReference type="Proteomes" id="UP000489600">
    <property type="component" value="Unassembled WGS sequence"/>
</dbReference>
<feature type="compositionally biased region" description="Polar residues" evidence="6">
    <location>
        <begin position="1118"/>
        <end position="1128"/>
    </location>
</feature>
<reference evidence="8" key="1">
    <citation type="submission" date="2019-07" db="EMBL/GenBank/DDBJ databases">
        <authorList>
            <person name="Dittberner H."/>
        </authorList>
    </citation>
    <scope>NUCLEOTIDE SEQUENCE [LARGE SCALE GENOMIC DNA]</scope>
</reference>
<feature type="compositionally biased region" description="Basic and acidic residues" evidence="6">
    <location>
        <begin position="528"/>
        <end position="551"/>
    </location>
</feature>
<dbReference type="InterPro" id="IPR013083">
    <property type="entry name" value="Znf_RING/FYVE/PHD"/>
</dbReference>
<evidence type="ECO:0000256" key="3">
    <source>
        <dbReference type="ARBA" id="ARBA00022771"/>
    </source>
</evidence>
<dbReference type="SMART" id="SM00249">
    <property type="entry name" value="PHD"/>
    <property type="match status" value="3"/>
</dbReference>
<keyword evidence="2" id="KW-0479">Metal-binding</keyword>
<evidence type="ECO:0000256" key="1">
    <source>
        <dbReference type="ARBA" id="ARBA00004123"/>
    </source>
</evidence>
<dbReference type="Pfam" id="PF26055">
    <property type="entry name" value="Mtase_EDM2"/>
    <property type="match status" value="1"/>
</dbReference>
<organism evidence="8 9">
    <name type="scientific">Arabis nemorensis</name>
    <dbReference type="NCBI Taxonomy" id="586526"/>
    <lineage>
        <taxon>Eukaryota</taxon>
        <taxon>Viridiplantae</taxon>
        <taxon>Streptophyta</taxon>
        <taxon>Embryophyta</taxon>
        <taxon>Tracheophyta</taxon>
        <taxon>Spermatophyta</taxon>
        <taxon>Magnoliopsida</taxon>
        <taxon>eudicotyledons</taxon>
        <taxon>Gunneridae</taxon>
        <taxon>Pentapetalae</taxon>
        <taxon>rosids</taxon>
        <taxon>malvids</taxon>
        <taxon>Brassicales</taxon>
        <taxon>Brassicaceae</taxon>
        <taxon>Arabideae</taxon>
        <taxon>Arabis</taxon>
    </lineage>
</organism>
<dbReference type="InterPro" id="IPR011011">
    <property type="entry name" value="Znf_FYVE_PHD"/>
</dbReference>
<feature type="compositionally biased region" description="Basic and acidic residues" evidence="6">
    <location>
        <begin position="450"/>
        <end position="470"/>
    </location>
</feature>
<feature type="domain" description="Zinc finger PHD-type" evidence="7">
    <location>
        <begin position="350"/>
        <end position="416"/>
    </location>
</feature>
<evidence type="ECO:0000256" key="2">
    <source>
        <dbReference type="ARBA" id="ARBA00022723"/>
    </source>
</evidence>
<name>A0A565CUY3_9BRAS</name>
<dbReference type="Pfam" id="PF12047">
    <property type="entry name" value="DNMT1-RFD"/>
    <property type="match status" value="1"/>
</dbReference>
<dbReference type="GO" id="GO:0005634">
    <property type="term" value="C:nucleus"/>
    <property type="evidence" value="ECO:0007669"/>
    <property type="project" value="UniProtKB-SubCell"/>
</dbReference>
<dbReference type="InterPro" id="IPR022702">
    <property type="entry name" value="Cytosine_MeTrfase1_RFD"/>
</dbReference>
<evidence type="ECO:0000256" key="6">
    <source>
        <dbReference type="SAM" id="MobiDB-lite"/>
    </source>
</evidence>
<dbReference type="InterPro" id="IPR058939">
    <property type="entry name" value="Mtase_EDM2"/>
</dbReference>
<dbReference type="SUPFAM" id="SSF57903">
    <property type="entry name" value="FYVE/PHD zinc finger"/>
    <property type="match status" value="1"/>
</dbReference>
<feature type="region of interest" description="Disordered" evidence="6">
    <location>
        <begin position="1023"/>
        <end position="1042"/>
    </location>
</feature>
<dbReference type="CDD" id="cd15565">
    <property type="entry name" value="PHD2_NSD"/>
    <property type="match status" value="1"/>
</dbReference>
<dbReference type="CDD" id="cd15566">
    <property type="entry name" value="PHD3_NSD"/>
    <property type="match status" value="1"/>
</dbReference>
<keyword evidence="9" id="KW-1185">Reference proteome</keyword>
<feature type="compositionally biased region" description="Basic and acidic residues" evidence="6">
    <location>
        <begin position="185"/>
        <end position="196"/>
    </location>
</feature>
<feature type="region of interest" description="Disordered" evidence="6">
    <location>
        <begin position="450"/>
        <end position="551"/>
    </location>
</feature>
<dbReference type="GO" id="GO:0008270">
    <property type="term" value="F:zinc ion binding"/>
    <property type="evidence" value="ECO:0007669"/>
    <property type="project" value="UniProtKB-KW"/>
</dbReference>
<dbReference type="InterPro" id="IPR055198">
    <property type="entry name" value="NSD_PHD"/>
</dbReference>
<feature type="domain" description="Zinc finger PHD-type" evidence="7">
    <location>
        <begin position="283"/>
        <end position="349"/>
    </location>
</feature>
<feature type="domain" description="Zinc finger PHD-type" evidence="7">
    <location>
        <begin position="223"/>
        <end position="278"/>
    </location>
</feature>
<feature type="region of interest" description="Disordered" evidence="6">
    <location>
        <begin position="973"/>
        <end position="1011"/>
    </location>
</feature>
<dbReference type="PANTHER" id="PTHR46235">
    <property type="entry name" value="PHD FINGER-CONTAINING PROTEIN DDB_G0268158"/>
    <property type="match status" value="1"/>
</dbReference>
<sequence length="1300" mass="147124">MAFIDDDEDEDFVLQSASSYYLEDDDKTPVSFARLPVQWSDKEKVDGSAAGIYLRGTAENGLLPLHRLVKAWRFDLNNFRPEIFVLTKDNKWVKLEKPRKSFEGLIRSVLITVHALHFLRRNQQASDKSLLEHLSKSFKANDVKPSQNDLVDHIDLIAEAVKRDVNLAKSKFILTFLTKKPTKKRLPDENNPKDDFIVGDDDATVASDQDESDDEDDDFFESVCAICDNGGELLCCEGSCLRSFHATRQDGEDSLCASLGFTKMRVEAIQKYYCPNCEHKIHQCYICKKLGSSDNSSGKAEVFQCVSATCGYFYHPRCVTKQLRLGNKAEDEALERQIIAGEFTCPLHKCSVCGNGEVKTDPNLQFAVCRRCPKSYHRKCLPRLISFEDIDDEDIITRAWEGLLHNRVLIYCQEHEIDEELLTPVRDHVKFPFEEEQKVLMAQKRKILDSHVGRDKARPKTNEIASRETCGKASVKPVRSSFPSSKDGVSAKKHGLVSSVPDHLRKRKEIHPSRKSYLEPNKSQRMMDYGESREAGKNKVVKETRKGDRSKVSLGERRVVPVDRKQTTTDSIASKEPGSEVPTLDIDSQRRLLAIIKKSAEEISMETVLKKYKNPYRYSNSTKNALDKTITMGKVEGSVQAVRTALKKLEEGGNIEDAKAVCEPEVLSQILKWKDKLQVYLAPFLHGVRYTSFGRHFTKPDKLQQIVDRLHWYAEDGDMIVDFCCGANDFSCLMKVKLEETGKKCSYKNYDLFQAKNDFNFERRDWMTVRKDELIDGSRLIMGLNPPFGVNASLANNFITKALQFRPKILILIVPPETERLDKKDYVLIWEDETCLSGQSFYLPGSVNEEDKKSDSWNKVSPPLSLWSRSDYAAKHKKIAEKHYHLSRDVGSSQLKKIEVANASLHPLGASEGICNVNSMPRDSPFENGENSRLENEDIPMEINELEVAECVNNILLSEKTEARETVACVNHESDHLPRRSQLEKEEKTKDYSGRMLGKSVDSNDVDWKSNDMEENRGELNRGLEGIEGKNPEMTSDWQSPVRSSDDIYAVCESLSNTTPQRSHEFVEASLPVITRTKGKLGKAVREPDSKLRSTGKPEEMRNRPGSSRSSRADIYTVRQSPANTGQTPREAFEPSYGECMSHFDDGLAAKYGFGGGYRMPDPPYIPDQFPLAPAMRNGPNEMFDYRGYPDFNRGMDTRGYLPRYSGQLDPVLAPPPPNLMDNTFPMQQRYAPHFDGMNYQRMNSFPPPPPVQPSGHSIYDPSGFPLQLPPPGDFRMSPMGFAPGPNYPYTGGSGGWVND</sequence>
<dbReference type="OrthoDB" id="21264at2759"/>
<protein>
    <recommendedName>
        <fullName evidence="7">Zinc finger PHD-type domain-containing protein</fullName>
    </recommendedName>
</protein>
<feature type="compositionally biased region" description="Basic and acidic residues" evidence="6">
    <location>
        <begin position="973"/>
        <end position="993"/>
    </location>
</feature>
<dbReference type="PANTHER" id="PTHR46235:SF3">
    <property type="entry name" value="PHD FINGER-CONTAINING PROTEIN DDB_G0268158"/>
    <property type="match status" value="1"/>
</dbReference>
<accession>A0A565CUY3</accession>
<proteinExistence type="predicted"/>
<evidence type="ECO:0000256" key="4">
    <source>
        <dbReference type="ARBA" id="ARBA00022833"/>
    </source>
</evidence>
<feature type="compositionally biased region" description="Basic and acidic residues" evidence="6">
    <location>
        <begin position="1084"/>
        <end position="1103"/>
    </location>
</feature>
<keyword evidence="5" id="KW-0539">Nucleus</keyword>
<feature type="region of interest" description="Disordered" evidence="6">
    <location>
        <begin position="183"/>
        <end position="216"/>
    </location>
</feature>
<comment type="caution">
    <text evidence="8">The sequence shown here is derived from an EMBL/GenBank/DDBJ whole genome shotgun (WGS) entry which is preliminary data.</text>
</comment>
<dbReference type="EMBL" id="CABITT030000008">
    <property type="protein sequence ID" value="VVB17392.1"/>
    <property type="molecule type" value="Genomic_DNA"/>
</dbReference>
<feature type="region of interest" description="Disordered" evidence="6">
    <location>
        <begin position="1078"/>
        <end position="1131"/>
    </location>
</feature>
<evidence type="ECO:0000256" key="5">
    <source>
        <dbReference type="ARBA" id="ARBA00023242"/>
    </source>
</evidence>
<evidence type="ECO:0000313" key="9">
    <source>
        <dbReference type="Proteomes" id="UP000489600"/>
    </source>
</evidence>
<feature type="compositionally biased region" description="Polar residues" evidence="6">
    <location>
        <begin position="1033"/>
        <end position="1042"/>
    </location>
</feature>
<feature type="compositionally biased region" description="Acidic residues" evidence="6">
    <location>
        <begin position="197"/>
        <end position="216"/>
    </location>
</feature>
<dbReference type="Gene3D" id="3.30.40.10">
    <property type="entry name" value="Zinc/RING finger domain, C3HC4 (zinc finger)"/>
    <property type="match status" value="2"/>
</dbReference>
<evidence type="ECO:0000313" key="8">
    <source>
        <dbReference type="EMBL" id="VVB17392.1"/>
    </source>
</evidence>
<dbReference type="InterPro" id="IPR001965">
    <property type="entry name" value="Znf_PHD"/>
</dbReference>
<keyword evidence="3" id="KW-0863">Zinc-finger</keyword>
<comment type="subcellular location">
    <subcellularLocation>
        <location evidence="1">Nucleus</location>
    </subcellularLocation>
</comment>
<keyword evidence="4" id="KW-0862">Zinc</keyword>
<dbReference type="Pfam" id="PF22908">
    <property type="entry name" value="PHD_NSD"/>
    <property type="match status" value="1"/>
</dbReference>